<dbReference type="InterPro" id="IPR036390">
    <property type="entry name" value="WH_DNA-bd_sf"/>
</dbReference>
<dbReference type="Proteomes" id="UP000219993">
    <property type="component" value="Chromosome"/>
</dbReference>
<dbReference type="GO" id="GO:0003700">
    <property type="term" value="F:DNA-binding transcription factor activity"/>
    <property type="evidence" value="ECO:0007669"/>
    <property type="project" value="InterPro"/>
</dbReference>
<dbReference type="PANTHER" id="PTHR44846:SF1">
    <property type="entry name" value="MANNOSYL-D-GLYCERATE TRANSPORT_METABOLISM SYSTEM REPRESSOR MNGR-RELATED"/>
    <property type="match status" value="1"/>
</dbReference>
<proteinExistence type="predicted"/>
<dbReference type="InterPro" id="IPR028978">
    <property type="entry name" value="Chorismate_lyase_/UTRA_dom_sf"/>
</dbReference>
<keyword evidence="6" id="KW-1185">Reference proteome</keyword>
<evidence type="ECO:0000259" key="4">
    <source>
        <dbReference type="PROSITE" id="PS50949"/>
    </source>
</evidence>
<dbReference type="Gene3D" id="1.10.10.10">
    <property type="entry name" value="Winged helix-like DNA-binding domain superfamily/Winged helix DNA-binding domain"/>
    <property type="match status" value="1"/>
</dbReference>
<sequence length="259" mass="29410">MLSLLAERVSKHLEQSPRSPKYLCMRDAIIELIVEGRLPEGARLPTEQELAAALPLSLGTVQKALRDLVESGELYRQRRLGTFVAGGDHRREITTPAFGFLRPDGTRVRMVFIRLLKRERLRRLGAWSEVLGDCEAGYVRLIRQDRIDGAFDCHTEIFLRADLAAPLLEVEAEALEHESVLPLLEARGRVTVDHAENRIRLVRLPKAVARVMLPEQTDEPPAGLKLETLYRLADDTTVAWQVMHIPANDYRLSLRTQLR</sequence>
<organism evidence="5 6">
    <name type="scientific">Halomonas beimenensis</name>
    <dbReference type="NCBI Taxonomy" id="475662"/>
    <lineage>
        <taxon>Bacteria</taxon>
        <taxon>Pseudomonadati</taxon>
        <taxon>Pseudomonadota</taxon>
        <taxon>Gammaproteobacteria</taxon>
        <taxon>Oceanospirillales</taxon>
        <taxon>Halomonadaceae</taxon>
        <taxon>Halomonas</taxon>
    </lineage>
</organism>
<dbReference type="SMART" id="SM00345">
    <property type="entry name" value="HTH_GNTR"/>
    <property type="match status" value="1"/>
</dbReference>
<evidence type="ECO:0000313" key="5">
    <source>
        <dbReference type="EMBL" id="ATJ81055.1"/>
    </source>
</evidence>
<dbReference type="AlphaFoldDB" id="A0A291P2G0"/>
<dbReference type="InterPro" id="IPR011663">
    <property type="entry name" value="UTRA"/>
</dbReference>
<evidence type="ECO:0000256" key="2">
    <source>
        <dbReference type="ARBA" id="ARBA00023125"/>
    </source>
</evidence>
<keyword evidence="1" id="KW-0805">Transcription regulation</keyword>
<dbReference type="CDD" id="cd07377">
    <property type="entry name" value="WHTH_GntR"/>
    <property type="match status" value="1"/>
</dbReference>
<dbReference type="Gene3D" id="3.40.1410.10">
    <property type="entry name" value="Chorismate lyase-like"/>
    <property type="match status" value="1"/>
</dbReference>
<keyword evidence="3" id="KW-0804">Transcription</keyword>
<keyword evidence="2" id="KW-0238">DNA-binding</keyword>
<dbReference type="PROSITE" id="PS50949">
    <property type="entry name" value="HTH_GNTR"/>
    <property type="match status" value="1"/>
</dbReference>
<accession>A0A291P2G0</accession>
<dbReference type="Pfam" id="PF00392">
    <property type="entry name" value="GntR"/>
    <property type="match status" value="1"/>
</dbReference>
<dbReference type="PANTHER" id="PTHR44846">
    <property type="entry name" value="MANNOSYL-D-GLYCERATE TRANSPORT/METABOLISM SYSTEM REPRESSOR MNGR-RELATED"/>
    <property type="match status" value="1"/>
</dbReference>
<dbReference type="GO" id="GO:0045892">
    <property type="term" value="P:negative regulation of DNA-templated transcription"/>
    <property type="evidence" value="ECO:0007669"/>
    <property type="project" value="TreeGrafter"/>
</dbReference>
<feature type="domain" description="HTH gntR-type" evidence="4">
    <location>
        <begin position="19"/>
        <end position="87"/>
    </location>
</feature>
<dbReference type="SUPFAM" id="SSF46785">
    <property type="entry name" value="Winged helix' DNA-binding domain"/>
    <property type="match status" value="1"/>
</dbReference>
<dbReference type="GO" id="GO:0003677">
    <property type="term" value="F:DNA binding"/>
    <property type="evidence" value="ECO:0007669"/>
    <property type="project" value="UniProtKB-KW"/>
</dbReference>
<dbReference type="SUPFAM" id="SSF64288">
    <property type="entry name" value="Chorismate lyase-like"/>
    <property type="match status" value="1"/>
</dbReference>
<dbReference type="InterPro" id="IPR036388">
    <property type="entry name" value="WH-like_DNA-bd_sf"/>
</dbReference>
<dbReference type="InterPro" id="IPR000524">
    <property type="entry name" value="Tscrpt_reg_HTH_GntR"/>
</dbReference>
<dbReference type="KEGG" id="hbe:BEI_0068"/>
<dbReference type="RefSeq" id="WP_227644527.1">
    <property type="nucleotide sequence ID" value="NZ_BAAADT010000020.1"/>
</dbReference>
<name>A0A291P2G0_9GAMM</name>
<reference evidence="5 6" key="1">
    <citation type="journal article" date="2017" name="Sci. Rep.">
        <title>Revealing the Saline Adaptation Strategies of the Halophilic Bacterium Halomonas beimenensis through High-throughput Omics and Transposon Mutagenesis Approaches.</title>
        <authorList>
            <person name="Chen Y.H."/>
            <person name="Lin S.S."/>
            <person name="Shyu Y.T."/>
        </authorList>
    </citation>
    <scope>NUCLEOTIDE SEQUENCE [LARGE SCALE GENOMIC DNA]</scope>
    <source>
        <strain evidence="5 6">NTU-111</strain>
    </source>
</reference>
<evidence type="ECO:0000313" key="6">
    <source>
        <dbReference type="Proteomes" id="UP000219993"/>
    </source>
</evidence>
<dbReference type="InterPro" id="IPR050679">
    <property type="entry name" value="Bact_HTH_transcr_reg"/>
</dbReference>
<protein>
    <submittedName>
        <fullName evidence="5">Transcriptional regulator, GntR family</fullName>
    </submittedName>
</protein>
<gene>
    <name evidence="5" type="ORF">BEI_0068</name>
</gene>
<dbReference type="Pfam" id="PF07702">
    <property type="entry name" value="UTRA"/>
    <property type="match status" value="1"/>
</dbReference>
<evidence type="ECO:0000256" key="1">
    <source>
        <dbReference type="ARBA" id="ARBA00023015"/>
    </source>
</evidence>
<evidence type="ECO:0000256" key="3">
    <source>
        <dbReference type="ARBA" id="ARBA00023163"/>
    </source>
</evidence>
<dbReference type="EMBL" id="CP021435">
    <property type="protein sequence ID" value="ATJ81055.1"/>
    <property type="molecule type" value="Genomic_DNA"/>
</dbReference>